<dbReference type="Proteomes" id="UP001232001">
    <property type="component" value="Chromosome"/>
</dbReference>
<keyword evidence="4" id="KW-1185">Reference proteome</keyword>
<feature type="domain" description="Lipid A biosynthesis N-terminal" evidence="2">
    <location>
        <begin position="135"/>
        <end position="206"/>
    </location>
</feature>
<feature type="transmembrane region" description="Helical" evidence="1">
    <location>
        <begin position="189"/>
        <end position="208"/>
    </location>
</feature>
<gene>
    <name evidence="3" type="ORF">P8625_04595</name>
</gene>
<feature type="transmembrane region" description="Helical" evidence="1">
    <location>
        <begin position="95"/>
        <end position="112"/>
    </location>
</feature>
<keyword evidence="1" id="KW-0812">Transmembrane</keyword>
<feature type="transmembrane region" description="Helical" evidence="1">
    <location>
        <begin position="39"/>
        <end position="60"/>
    </location>
</feature>
<reference evidence="3 4" key="1">
    <citation type="submission" date="2023-04" db="EMBL/GenBank/DDBJ databases">
        <title>Tenacibaculum tangerinum sp. nov., isolated from sea tidal flat of South Korea.</title>
        <authorList>
            <person name="Lee S.H."/>
            <person name="Kim J.-J."/>
        </authorList>
    </citation>
    <scope>NUCLEOTIDE SEQUENCE [LARGE SCALE GENOMIC DNA]</scope>
    <source>
        <strain evidence="3 4">GRR-S3-23</strain>
    </source>
</reference>
<organism evidence="3 4">
    <name type="scientific">Tenacibaculum tangerinum</name>
    <dbReference type="NCBI Taxonomy" id="3038772"/>
    <lineage>
        <taxon>Bacteria</taxon>
        <taxon>Pseudomonadati</taxon>
        <taxon>Bacteroidota</taxon>
        <taxon>Flavobacteriia</taxon>
        <taxon>Flavobacteriales</taxon>
        <taxon>Flavobacteriaceae</taxon>
        <taxon>Tenacibaculum</taxon>
    </lineage>
</organism>
<sequence>MSDWLSYNSFVYIIGFAAQILFSARLLLQWIQSEKVKKVLTPVLFWQLSLIASFLLFVYGWLRDDFAIMLGQSLTYFIYIRNMQLQGSWKKLPKILRGFLFIFPFLIAMYSLKNNQIDAERLFSNENIPMNLLIWGSIGQIIFTLRFVYQWIYSERKKESSLPLGFWSLSLIGSLMILSYAIIRKDPVLFVGQLFGFVIYCRNVYILLKHQKS</sequence>
<keyword evidence="1" id="KW-0472">Membrane</keyword>
<feature type="transmembrane region" description="Helical" evidence="1">
    <location>
        <begin position="66"/>
        <end position="83"/>
    </location>
</feature>
<evidence type="ECO:0000313" key="4">
    <source>
        <dbReference type="Proteomes" id="UP001232001"/>
    </source>
</evidence>
<keyword evidence="1" id="KW-1133">Transmembrane helix</keyword>
<dbReference type="Gene3D" id="1.20.1280.290">
    <property type="match status" value="2"/>
</dbReference>
<dbReference type="InterPro" id="IPR011499">
    <property type="entry name" value="Lipid_A_biosynth_N"/>
</dbReference>
<feature type="domain" description="Lipid A biosynthesis N-terminal" evidence="2">
    <location>
        <begin position="14"/>
        <end position="85"/>
    </location>
</feature>
<dbReference type="Pfam" id="PF07578">
    <property type="entry name" value="LAB_N"/>
    <property type="match status" value="2"/>
</dbReference>
<dbReference type="EMBL" id="CP122539">
    <property type="protein sequence ID" value="WGH76444.1"/>
    <property type="molecule type" value="Genomic_DNA"/>
</dbReference>
<evidence type="ECO:0000259" key="2">
    <source>
        <dbReference type="SMART" id="SM01259"/>
    </source>
</evidence>
<accession>A0ABY8L593</accession>
<dbReference type="SMART" id="SM01259">
    <property type="entry name" value="LAB_N"/>
    <property type="match status" value="2"/>
</dbReference>
<proteinExistence type="predicted"/>
<protein>
    <submittedName>
        <fullName evidence="3">Lipid-A-disaccharide synthase N-terminal domain-containing protein</fullName>
    </submittedName>
</protein>
<dbReference type="RefSeq" id="WP_279652310.1">
    <property type="nucleotide sequence ID" value="NZ_CP122539.1"/>
</dbReference>
<evidence type="ECO:0000256" key="1">
    <source>
        <dbReference type="SAM" id="Phobius"/>
    </source>
</evidence>
<evidence type="ECO:0000313" key="3">
    <source>
        <dbReference type="EMBL" id="WGH76444.1"/>
    </source>
</evidence>
<feature type="transmembrane region" description="Helical" evidence="1">
    <location>
        <begin position="6"/>
        <end position="27"/>
    </location>
</feature>
<feature type="transmembrane region" description="Helical" evidence="1">
    <location>
        <begin position="132"/>
        <end position="152"/>
    </location>
</feature>
<name>A0ABY8L593_9FLAO</name>
<feature type="transmembrane region" description="Helical" evidence="1">
    <location>
        <begin position="164"/>
        <end position="183"/>
    </location>
</feature>